<organism evidence="1 2">
    <name type="scientific">Plenodomus tracheiphilus IPT5</name>
    <dbReference type="NCBI Taxonomy" id="1408161"/>
    <lineage>
        <taxon>Eukaryota</taxon>
        <taxon>Fungi</taxon>
        <taxon>Dikarya</taxon>
        <taxon>Ascomycota</taxon>
        <taxon>Pezizomycotina</taxon>
        <taxon>Dothideomycetes</taxon>
        <taxon>Pleosporomycetidae</taxon>
        <taxon>Pleosporales</taxon>
        <taxon>Pleosporineae</taxon>
        <taxon>Leptosphaeriaceae</taxon>
        <taxon>Plenodomus</taxon>
    </lineage>
</organism>
<sequence length="63" mass="7013">MIASSCRREVKGGPGDLEHGLLLEDSMHGSTRSSRGLGVLWSERCDKTCRYQDTRKQTTPSCQ</sequence>
<evidence type="ECO:0000313" key="1">
    <source>
        <dbReference type="EMBL" id="KAF2854146.1"/>
    </source>
</evidence>
<name>A0A6A7BF78_9PLEO</name>
<gene>
    <name evidence="1" type="ORF">T440DRAFT_269516</name>
</gene>
<protein>
    <submittedName>
        <fullName evidence="1">Uncharacterized protein</fullName>
    </submittedName>
</protein>
<dbReference type="EMBL" id="MU006293">
    <property type="protein sequence ID" value="KAF2854146.1"/>
    <property type="molecule type" value="Genomic_DNA"/>
</dbReference>
<keyword evidence="2" id="KW-1185">Reference proteome</keyword>
<evidence type="ECO:0000313" key="2">
    <source>
        <dbReference type="Proteomes" id="UP000799423"/>
    </source>
</evidence>
<dbReference type="Proteomes" id="UP000799423">
    <property type="component" value="Unassembled WGS sequence"/>
</dbReference>
<dbReference type="AlphaFoldDB" id="A0A6A7BF78"/>
<reference evidence="1" key="1">
    <citation type="submission" date="2020-01" db="EMBL/GenBank/DDBJ databases">
        <authorList>
            <consortium name="DOE Joint Genome Institute"/>
            <person name="Haridas S."/>
            <person name="Albert R."/>
            <person name="Binder M."/>
            <person name="Bloem J."/>
            <person name="Labutti K."/>
            <person name="Salamov A."/>
            <person name="Andreopoulos B."/>
            <person name="Baker S.E."/>
            <person name="Barry K."/>
            <person name="Bills G."/>
            <person name="Bluhm B.H."/>
            <person name="Cannon C."/>
            <person name="Castanera R."/>
            <person name="Culley D.E."/>
            <person name="Daum C."/>
            <person name="Ezra D."/>
            <person name="Gonzalez J.B."/>
            <person name="Henrissat B."/>
            <person name="Kuo A."/>
            <person name="Liang C."/>
            <person name="Lipzen A."/>
            <person name="Lutzoni F."/>
            <person name="Magnuson J."/>
            <person name="Mondo S."/>
            <person name="Nolan M."/>
            <person name="Ohm R."/>
            <person name="Pangilinan J."/>
            <person name="Park H.-J."/>
            <person name="Ramirez L."/>
            <person name="Alfaro M."/>
            <person name="Sun H."/>
            <person name="Tritt A."/>
            <person name="Yoshinaga Y."/>
            <person name="Zwiers L.-H."/>
            <person name="Turgeon B.G."/>
            <person name="Goodwin S.B."/>
            <person name="Spatafora J.W."/>
            <person name="Crous P.W."/>
            <person name="Grigoriev I.V."/>
        </authorList>
    </citation>
    <scope>NUCLEOTIDE SEQUENCE</scope>
    <source>
        <strain evidence="1">IPT5</strain>
    </source>
</reference>
<accession>A0A6A7BF78</accession>
<proteinExistence type="predicted"/>